<dbReference type="AlphaFoldDB" id="A0A0A8ZN56"/>
<name>A0A0A8ZN56_ARUDO</name>
<reference evidence="1" key="2">
    <citation type="journal article" date="2015" name="Data Brief">
        <title>Shoot transcriptome of the giant reed, Arundo donax.</title>
        <authorList>
            <person name="Barrero R.A."/>
            <person name="Guerrero F.D."/>
            <person name="Moolhuijzen P."/>
            <person name="Goolsby J.A."/>
            <person name="Tidwell J."/>
            <person name="Bellgard S.E."/>
            <person name="Bellgard M.I."/>
        </authorList>
    </citation>
    <scope>NUCLEOTIDE SEQUENCE</scope>
    <source>
        <tissue evidence="1">Shoot tissue taken approximately 20 cm above the soil surface</tissue>
    </source>
</reference>
<sequence length="37" mass="4319">MLSDHYHIWIEKCSVLNSASFIQLPSSHDIICNNMDR</sequence>
<proteinExistence type="predicted"/>
<organism evidence="1">
    <name type="scientific">Arundo donax</name>
    <name type="common">Giant reed</name>
    <name type="synonym">Donax arundinaceus</name>
    <dbReference type="NCBI Taxonomy" id="35708"/>
    <lineage>
        <taxon>Eukaryota</taxon>
        <taxon>Viridiplantae</taxon>
        <taxon>Streptophyta</taxon>
        <taxon>Embryophyta</taxon>
        <taxon>Tracheophyta</taxon>
        <taxon>Spermatophyta</taxon>
        <taxon>Magnoliopsida</taxon>
        <taxon>Liliopsida</taxon>
        <taxon>Poales</taxon>
        <taxon>Poaceae</taxon>
        <taxon>PACMAD clade</taxon>
        <taxon>Arundinoideae</taxon>
        <taxon>Arundineae</taxon>
        <taxon>Arundo</taxon>
    </lineage>
</organism>
<accession>A0A0A8ZN56</accession>
<reference evidence="1" key="1">
    <citation type="submission" date="2014-09" db="EMBL/GenBank/DDBJ databases">
        <authorList>
            <person name="Magalhaes I.L.F."/>
            <person name="Oliveira U."/>
            <person name="Santos F.R."/>
            <person name="Vidigal T.H.D.A."/>
            <person name="Brescovit A.D."/>
            <person name="Santos A.J."/>
        </authorList>
    </citation>
    <scope>NUCLEOTIDE SEQUENCE</scope>
    <source>
        <tissue evidence="1">Shoot tissue taken approximately 20 cm above the soil surface</tissue>
    </source>
</reference>
<evidence type="ECO:0000313" key="1">
    <source>
        <dbReference type="EMBL" id="JAD38155.1"/>
    </source>
</evidence>
<protein>
    <submittedName>
        <fullName evidence="1">Uncharacterized protein</fullName>
    </submittedName>
</protein>
<dbReference type="EMBL" id="GBRH01259740">
    <property type="protein sequence ID" value="JAD38155.1"/>
    <property type="molecule type" value="Transcribed_RNA"/>
</dbReference>